<sequence length="139" mass="14938">MQYQKYADTYLLRLEPEEEILAALGALAAAEGILLAEVGGLGALKELEVCVFDTVKKVYYTNTFAQPMELISLTGTITQMDGAPYLHLHAAAGDGAGRVLGGHLKRAVVSATAELTVRTLPGRVDRRYSDAIGLNLLDF</sequence>
<dbReference type="InterPro" id="IPR005175">
    <property type="entry name" value="PPC_dom"/>
</dbReference>
<dbReference type="GO" id="GO:0003677">
    <property type="term" value="F:DNA binding"/>
    <property type="evidence" value="ECO:0007669"/>
    <property type="project" value="UniProtKB-KW"/>
</dbReference>
<reference evidence="2" key="2">
    <citation type="journal article" date="2021" name="PeerJ">
        <title>Extensive microbial diversity within the chicken gut microbiome revealed by metagenomics and culture.</title>
        <authorList>
            <person name="Gilroy R."/>
            <person name="Ravi A."/>
            <person name="Getino M."/>
            <person name="Pursley I."/>
            <person name="Horton D.L."/>
            <person name="Alikhan N.F."/>
            <person name="Baker D."/>
            <person name="Gharbi K."/>
            <person name="Hall N."/>
            <person name="Watson M."/>
            <person name="Adriaenssens E.M."/>
            <person name="Foster-Nyarko E."/>
            <person name="Jarju S."/>
            <person name="Secka A."/>
            <person name="Antonio M."/>
            <person name="Oren A."/>
            <person name="Chaudhuri R.R."/>
            <person name="La Ragione R."/>
            <person name="Hildebrand F."/>
            <person name="Pallen M.J."/>
        </authorList>
    </citation>
    <scope>NUCLEOTIDE SEQUENCE</scope>
    <source>
        <strain evidence="2">ChiBcec15-4380</strain>
    </source>
</reference>
<dbReference type="PANTHER" id="PTHR34988">
    <property type="entry name" value="PROTEIN, PUTATIVE-RELATED"/>
    <property type="match status" value="1"/>
</dbReference>
<gene>
    <name evidence="2" type="ORF">IAA53_10145</name>
</gene>
<dbReference type="EMBL" id="DVHE01000079">
    <property type="protein sequence ID" value="HIR51611.1"/>
    <property type="molecule type" value="Genomic_DNA"/>
</dbReference>
<evidence type="ECO:0000313" key="2">
    <source>
        <dbReference type="EMBL" id="HIR51611.1"/>
    </source>
</evidence>
<dbReference type="Gene3D" id="3.30.1330.80">
    <property type="entry name" value="Hypothetical protein, similar to alpha- acetolactate decarboxylase, domain 2"/>
    <property type="match status" value="1"/>
</dbReference>
<evidence type="ECO:0000259" key="1">
    <source>
        <dbReference type="PROSITE" id="PS51742"/>
    </source>
</evidence>
<dbReference type="Proteomes" id="UP000824239">
    <property type="component" value="Unassembled WGS sequence"/>
</dbReference>
<protein>
    <submittedName>
        <fullName evidence="2">DNA-binding protein</fullName>
    </submittedName>
</protein>
<dbReference type="SUPFAM" id="SSF117856">
    <property type="entry name" value="AF0104/ALDC/Ptd012-like"/>
    <property type="match status" value="1"/>
</dbReference>
<dbReference type="Pfam" id="PF03479">
    <property type="entry name" value="PCC"/>
    <property type="match status" value="1"/>
</dbReference>
<accession>A0A9D1DJ67</accession>
<evidence type="ECO:0000313" key="3">
    <source>
        <dbReference type="Proteomes" id="UP000824239"/>
    </source>
</evidence>
<dbReference type="PIRSF" id="PIRSF016702">
    <property type="entry name" value="DNA_bp_PD1"/>
    <property type="match status" value="1"/>
</dbReference>
<name>A0A9D1DJ67_9FIRM</name>
<feature type="domain" description="PPC" evidence="1">
    <location>
        <begin position="4"/>
        <end position="139"/>
    </location>
</feature>
<organism evidence="2 3">
    <name type="scientific">Candidatus Avoscillospira avicola</name>
    <dbReference type="NCBI Taxonomy" id="2840706"/>
    <lineage>
        <taxon>Bacteria</taxon>
        <taxon>Bacillati</taxon>
        <taxon>Bacillota</taxon>
        <taxon>Clostridia</taxon>
        <taxon>Eubacteriales</taxon>
        <taxon>Oscillospiraceae</taxon>
        <taxon>Oscillospiraceae incertae sedis</taxon>
        <taxon>Candidatus Avoscillospira</taxon>
    </lineage>
</organism>
<reference evidence="2" key="1">
    <citation type="submission" date="2020-10" db="EMBL/GenBank/DDBJ databases">
        <authorList>
            <person name="Gilroy R."/>
        </authorList>
    </citation>
    <scope>NUCLEOTIDE SEQUENCE</scope>
    <source>
        <strain evidence="2">ChiBcec15-4380</strain>
    </source>
</reference>
<dbReference type="PANTHER" id="PTHR34988:SF1">
    <property type="entry name" value="DNA-BINDING PROTEIN"/>
    <property type="match status" value="1"/>
</dbReference>
<dbReference type="AlphaFoldDB" id="A0A9D1DJ67"/>
<dbReference type="PROSITE" id="PS51742">
    <property type="entry name" value="PPC"/>
    <property type="match status" value="1"/>
</dbReference>
<dbReference type="CDD" id="cd11378">
    <property type="entry name" value="DUF296"/>
    <property type="match status" value="1"/>
</dbReference>
<keyword evidence="2" id="KW-0238">DNA-binding</keyword>
<proteinExistence type="predicted"/>
<dbReference type="InterPro" id="IPR025707">
    <property type="entry name" value="DNA_bp_PD1"/>
</dbReference>
<comment type="caution">
    <text evidence="2">The sequence shown here is derived from an EMBL/GenBank/DDBJ whole genome shotgun (WGS) entry which is preliminary data.</text>
</comment>